<dbReference type="AlphaFoldDB" id="A0A6H0D3Z1"/>
<dbReference type="EMBL" id="MT247239">
    <property type="protein sequence ID" value="QIS77218.1"/>
    <property type="molecule type" value="mRNA"/>
</dbReference>
<dbReference type="SMART" id="SM00708">
    <property type="entry name" value="PhBP"/>
    <property type="match status" value="1"/>
</dbReference>
<evidence type="ECO:0000256" key="6">
    <source>
        <dbReference type="SAM" id="SignalP"/>
    </source>
</evidence>
<dbReference type="Pfam" id="PF01395">
    <property type="entry name" value="PBP_GOBP"/>
    <property type="match status" value="1"/>
</dbReference>
<sequence>MKYLAVGILFTIFAFTSAQEYKVKTQADLVNIRKQCVDLKKITPEQVEKYKKFEFTDDEKTRCYIECIFDKFGLFNAKDGFKVDNLVKQLGQNRNQTEVKAEIQKCVDKNEQRSDSCSWVFRGFKCFISKNLPLVQQSLKAN</sequence>
<dbReference type="SUPFAM" id="SSF47565">
    <property type="entry name" value="Insect pheromone/odorant-binding proteins"/>
    <property type="match status" value="1"/>
</dbReference>
<dbReference type="GO" id="GO:0005615">
    <property type="term" value="C:extracellular space"/>
    <property type="evidence" value="ECO:0007669"/>
    <property type="project" value="TreeGrafter"/>
</dbReference>
<evidence type="ECO:0000256" key="5">
    <source>
        <dbReference type="ARBA" id="ARBA00023157"/>
    </source>
</evidence>
<evidence type="ECO:0000256" key="4">
    <source>
        <dbReference type="ARBA" id="ARBA00022729"/>
    </source>
</evidence>
<feature type="chain" id="PRO_5026304753" evidence="6">
    <location>
        <begin position="19"/>
        <end position="142"/>
    </location>
</feature>
<accession>A0A6H0D3Z1</accession>
<name>A0A6H0D3Z1_EPIBA</name>
<comment type="subcellular location">
    <subcellularLocation>
        <location evidence="1">Secreted</location>
    </subcellularLocation>
</comment>
<reference evidence="7" key="1">
    <citation type="submission" date="2020-03" db="EMBL/GenBank/DDBJ databases">
        <authorList>
            <person name="Jia H.R."/>
        </authorList>
    </citation>
    <scope>NUCLEOTIDE SEQUENCE</scope>
</reference>
<dbReference type="GO" id="GO:0005549">
    <property type="term" value="F:odorant binding"/>
    <property type="evidence" value="ECO:0007669"/>
    <property type="project" value="InterPro"/>
</dbReference>
<dbReference type="CDD" id="cd23992">
    <property type="entry name" value="PBP_GOBP"/>
    <property type="match status" value="1"/>
</dbReference>
<evidence type="ECO:0000256" key="1">
    <source>
        <dbReference type="ARBA" id="ARBA00004613"/>
    </source>
</evidence>
<dbReference type="InterPro" id="IPR036728">
    <property type="entry name" value="PBP_GOBP_sf"/>
</dbReference>
<keyword evidence="3" id="KW-0964">Secreted</keyword>
<dbReference type="InterPro" id="IPR006170">
    <property type="entry name" value="PBP/GOBP"/>
</dbReference>
<feature type="signal peptide" evidence="6">
    <location>
        <begin position="1"/>
        <end position="18"/>
    </location>
</feature>
<keyword evidence="4 6" id="KW-0732">Signal</keyword>
<dbReference type="PANTHER" id="PTHR11857">
    <property type="entry name" value="ODORANT BINDING PROTEIN-RELATED"/>
    <property type="match status" value="1"/>
</dbReference>
<protein>
    <submittedName>
        <fullName evidence="7">OBP25</fullName>
    </submittedName>
</protein>
<keyword evidence="5" id="KW-1015">Disulfide bond</keyword>
<dbReference type="PANTHER" id="PTHR11857:SF46">
    <property type="entry name" value="GENERAL ODORANT-BINDING PROTEIN 99A-RELATED"/>
    <property type="match status" value="1"/>
</dbReference>
<proteinExistence type="evidence at transcript level"/>
<comment type="similarity">
    <text evidence="2">Belongs to the PBP/GOBP family.</text>
</comment>
<dbReference type="GO" id="GO:0007608">
    <property type="term" value="P:sensory perception of smell"/>
    <property type="evidence" value="ECO:0007669"/>
    <property type="project" value="TreeGrafter"/>
</dbReference>
<dbReference type="Gene3D" id="1.10.238.20">
    <property type="entry name" value="Pheromone/general odorant binding protein domain"/>
    <property type="match status" value="1"/>
</dbReference>
<organism evidence="7">
    <name type="scientific">Episyrphus balteatus</name>
    <name type="common">Marmalade hoverfly</name>
    <name type="synonym">Syrphus balteaus</name>
    <dbReference type="NCBI Taxonomy" id="286459"/>
    <lineage>
        <taxon>Eukaryota</taxon>
        <taxon>Metazoa</taxon>
        <taxon>Ecdysozoa</taxon>
        <taxon>Arthropoda</taxon>
        <taxon>Hexapoda</taxon>
        <taxon>Insecta</taxon>
        <taxon>Pterygota</taxon>
        <taxon>Neoptera</taxon>
        <taxon>Endopterygota</taxon>
        <taxon>Diptera</taxon>
        <taxon>Brachycera</taxon>
        <taxon>Muscomorpha</taxon>
        <taxon>Syrphoidea</taxon>
        <taxon>Syrphidae</taxon>
        <taxon>Syrphinae</taxon>
        <taxon>Syrphini</taxon>
        <taxon>Episyrphus</taxon>
    </lineage>
</organism>
<evidence type="ECO:0000313" key="7">
    <source>
        <dbReference type="EMBL" id="QIS77218.1"/>
    </source>
</evidence>
<evidence type="ECO:0000256" key="2">
    <source>
        <dbReference type="ARBA" id="ARBA00008098"/>
    </source>
</evidence>
<evidence type="ECO:0000256" key="3">
    <source>
        <dbReference type="ARBA" id="ARBA00022525"/>
    </source>
</evidence>